<dbReference type="EMBL" id="NAJO01000026">
    <property type="protein sequence ID" value="OQO02793.1"/>
    <property type="molecule type" value="Genomic_DNA"/>
</dbReference>
<gene>
    <name evidence="2" type="ORF">B0A48_11076</name>
</gene>
<comment type="caution">
    <text evidence="2">The sequence shown here is derived from an EMBL/GenBank/DDBJ whole genome shotgun (WGS) entry which is preliminary data.</text>
</comment>
<dbReference type="Proteomes" id="UP000192596">
    <property type="component" value="Unassembled WGS sequence"/>
</dbReference>
<sequence length="130" mass="14435">MTSTPLPPRPKITILTSSELEAKRIALFTHHKDTLANLDNLNNDIQAAKAKNSTSSTQIDDMTARMERLTADPQRLTAEQQRDLQQAKKLMIEVDARRAEARGRAGEGARRSQRAAEGITQVKFIGVRKG</sequence>
<keyword evidence="1" id="KW-0175">Coiled coil</keyword>
<evidence type="ECO:0000313" key="2">
    <source>
        <dbReference type="EMBL" id="OQO02793.1"/>
    </source>
</evidence>
<dbReference type="InParanoid" id="A0A1V8SUF7"/>
<reference evidence="3" key="1">
    <citation type="submission" date="2017-03" db="EMBL/GenBank/DDBJ databases">
        <title>Genomes of endolithic fungi from Antarctica.</title>
        <authorList>
            <person name="Coleine C."/>
            <person name="Masonjones S."/>
            <person name="Stajich J.E."/>
        </authorList>
    </citation>
    <scope>NUCLEOTIDE SEQUENCE [LARGE SCALE GENOMIC DNA]</scope>
    <source>
        <strain evidence="3">CCFEE 5527</strain>
    </source>
</reference>
<dbReference type="AlphaFoldDB" id="A0A1V8SUF7"/>
<evidence type="ECO:0000313" key="3">
    <source>
        <dbReference type="Proteomes" id="UP000192596"/>
    </source>
</evidence>
<feature type="coiled-coil region" evidence="1">
    <location>
        <begin position="31"/>
        <end position="58"/>
    </location>
</feature>
<accession>A0A1V8SUF7</accession>
<protein>
    <submittedName>
        <fullName evidence="2">Uncharacterized protein</fullName>
    </submittedName>
</protein>
<proteinExistence type="predicted"/>
<evidence type="ECO:0000256" key="1">
    <source>
        <dbReference type="SAM" id="Coils"/>
    </source>
</evidence>
<organism evidence="2 3">
    <name type="scientific">Cryoendolithus antarcticus</name>
    <dbReference type="NCBI Taxonomy" id="1507870"/>
    <lineage>
        <taxon>Eukaryota</taxon>
        <taxon>Fungi</taxon>
        <taxon>Dikarya</taxon>
        <taxon>Ascomycota</taxon>
        <taxon>Pezizomycotina</taxon>
        <taxon>Dothideomycetes</taxon>
        <taxon>Dothideomycetidae</taxon>
        <taxon>Cladosporiales</taxon>
        <taxon>Cladosporiaceae</taxon>
        <taxon>Cryoendolithus</taxon>
    </lineage>
</organism>
<keyword evidence="3" id="KW-1185">Reference proteome</keyword>
<name>A0A1V8SUF7_9PEZI</name>